<dbReference type="InterPro" id="IPR029063">
    <property type="entry name" value="SAM-dependent_MTases_sf"/>
</dbReference>
<keyword evidence="3" id="KW-1185">Reference proteome</keyword>
<evidence type="ECO:0000313" key="2">
    <source>
        <dbReference type="EMBL" id="EAY30464.1"/>
    </source>
</evidence>
<dbReference type="RefSeq" id="WP_002694691.1">
    <property type="nucleotide sequence ID" value="NZ_AAWS01000006.1"/>
</dbReference>
<dbReference type="SUPFAM" id="SSF53335">
    <property type="entry name" value="S-adenosyl-L-methionine-dependent methyltransferases"/>
    <property type="match status" value="1"/>
</dbReference>
<accession>A1ZG47</accession>
<reference evidence="2 3" key="1">
    <citation type="submission" date="2007-01" db="EMBL/GenBank/DDBJ databases">
        <authorList>
            <person name="Haygood M."/>
            <person name="Podell S."/>
            <person name="Anderson C."/>
            <person name="Hopkinson B."/>
            <person name="Roe K."/>
            <person name="Barbeau K."/>
            <person name="Gaasterland T."/>
            <person name="Ferriera S."/>
            <person name="Johnson J."/>
            <person name="Kravitz S."/>
            <person name="Beeson K."/>
            <person name="Sutton G."/>
            <person name="Rogers Y.-H."/>
            <person name="Friedman R."/>
            <person name="Frazier M."/>
            <person name="Venter J.C."/>
        </authorList>
    </citation>
    <scope>NUCLEOTIDE SEQUENCE [LARGE SCALE GENOMIC DNA]</scope>
    <source>
        <strain evidence="2 3">ATCC 23134</strain>
    </source>
</reference>
<dbReference type="InterPro" id="IPR041698">
    <property type="entry name" value="Methyltransf_25"/>
</dbReference>
<name>A1ZG47_MICM2</name>
<proteinExistence type="predicted"/>
<organism evidence="2 3">
    <name type="scientific">Microscilla marina ATCC 23134</name>
    <dbReference type="NCBI Taxonomy" id="313606"/>
    <lineage>
        <taxon>Bacteria</taxon>
        <taxon>Pseudomonadati</taxon>
        <taxon>Bacteroidota</taxon>
        <taxon>Cytophagia</taxon>
        <taxon>Cytophagales</taxon>
        <taxon>Microscillaceae</taxon>
        <taxon>Microscilla</taxon>
    </lineage>
</organism>
<feature type="domain" description="Methyltransferase" evidence="1">
    <location>
        <begin position="81"/>
        <end position="168"/>
    </location>
</feature>
<dbReference type="Proteomes" id="UP000004095">
    <property type="component" value="Unassembled WGS sequence"/>
</dbReference>
<protein>
    <recommendedName>
        <fullName evidence="1">Methyltransferase domain-containing protein</fullName>
    </recommendedName>
</protein>
<gene>
    <name evidence="2" type="ORF">M23134_03100</name>
</gene>
<dbReference type="EMBL" id="AAWS01000006">
    <property type="protein sequence ID" value="EAY30464.1"/>
    <property type="molecule type" value="Genomic_DNA"/>
</dbReference>
<dbReference type="AlphaFoldDB" id="A1ZG47"/>
<evidence type="ECO:0000259" key="1">
    <source>
        <dbReference type="Pfam" id="PF13649"/>
    </source>
</evidence>
<evidence type="ECO:0000313" key="3">
    <source>
        <dbReference type="Proteomes" id="UP000004095"/>
    </source>
</evidence>
<comment type="caution">
    <text evidence="2">The sequence shown here is derived from an EMBL/GenBank/DDBJ whole genome shotgun (WGS) entry which is preliminary data.</text>
</comment>
<dbReference type="OrthoDB" id="9800454at2"/>
<sequence>MTESIIKITPLQGTSQGSETFKVDFANGAEKVFKTWDYASIYSYPKLYSRLYCDLLDYKAYEELSCLLLKYAAKTHKELNVLDLACGSGLMGKALKENSNVDIKSLVGVDILPEAIDALNRDYPEIYDDTFIVKNVIKNKNLTKYDFNCITISGGANHIELEDLKSYVNLLNENAYIVFNLLTDKDDYRRSRILGWLEQEMSLCESKIYNHRRLMSGDIVKHEAFLYYKRD</sequence>
<dbReference type="Gene3D" id="3.40.50.150">
    <property type="entry name" value="Vaccinia Virus protein VP39"/>
    <property type="match status" value="1"/>
</dbReference>
<dbReference type="eggNOG" id="COG4976">
    <property type="taxonomic scope" value="Bacteria"/>
</dbReference>
<dbReference type="Pfam" id="PF13649">
    <property type="entry name" value="Methyltransf_25"/>
    <property type="match status" value="1"/>
</dbReference>